<protein>
    <submittedName>
        <fullName evidence="6">Alpha-amylase</fullName>
    </submittedName>
</protein>
<evidence type="ECO:0000256" key="1">
    <source>
        <dbReference type="ARBA" id="ARBA00006821"/>
    </source>
</evidence>
<dbReference type="EMBL" id="FNKY01000001">
    <property type="protein sequence ID" value="SDQ95291.1"/>
    <property type="molecule type" value="Genomic_DNA"/>
</dbReference>
<dbReference type="InterPro" id="IPR011330">
    <property type="entry name" value="Glyco_hydro/deAcase_b/a-brl"/>
</dbReference>
<dbReference type="Proteomes" id="UP000183471">
    <property type="component" value="Unassembled WGS sequence"/>
</dbReference>
<dbReference type="InterPro" id="IPR028995">
    <property type="entry name" value="Glyco_hydro_57/38_cen_sf"/>
</dbReference>
<sequence length="674" mass="76198">MSQPISLLFGVHAHQPVGNFPEVLADAHLRCYQPFLKVLYRYPDFCFAMHISGWLLDYLIDRYPEDMALLREMVARGQVELFGAGDTEPVLAAIPTRDRIGQIQTFSDKLETKLGQRPQGAWLTERVWESTVVPALADCGIRYVIVDDYHFLCAGKAATELDGYFTTEEDGRKLNLFPISEALRYKLPFSPANEVVAYIESLAEYSLAGGGNAAIYFDDIEKFGIWPETYQWVYEKGWLDQFIQGVLASSRIRTQHYRDYHSGGRTRGIVYLPTTSYIEMNEWTLPAQPASIYADLVQQAKTAGWYERHKAFLRGGIWRNFFSRYPESNWMHKRMLGLSARLAALPEGQNTALMKDKLYESQANDAYWHGLFGGLYLPHLRRAVYKAMVELEAMLDTCMPRPARFVEDTDLDGTEEIYLQNGVIQAVLKLDGGGTICELDSYALRHNFGDTLRRQAEHYHHRIHRSGNNANEHSGAGIASAHDRVSFKHKIDAVDMEADEHARGLFVDRLNGAFVSYRHETSAVDRACFRADVFPLHIKKSFDLANNRLLVSYHFAGEVEGMFSTEINLAMPSCDGWSGRYIHQGQIPGGFGQLLELSTMTGLTLDDDELAGSIVLNVSSPAALRAQPHYSVSQSEGGFEKIMQAVTLKLEWPLSVGELMITLEFNTKKHHAHR</sequence>
<comment type="caution">
    <text evidence="6">The sequence shown here is derived from an EMBL/GenBank/DDBJ whole genome shotgun (WGS) entry which is preliminary data.</text>
</comment>
<accession>A0ABY0TJW9</accession>
<feature type="domain" description="Alpha-amylase/4-alpha-glucanotransferase C-terminal" evidence="5">
    <location>
        <begin position="408"/>
        <end position="656"/>
    </location>
</feature>
<evidence type="ECO:0000313" key="6">
    <source>
        <dbReference type="EMBL" id="SDQ95291.1"/>
    </source>
</evidence>
<dbReference type="Pfam" id="PF09094">
    <property type="entry name" value="AmyA-A_glucT_m"/>
    <property type="match status" value="1"/>
</dbReference>
<dbReference type="InterPro" id="IPR052046">
    <property type="entry name" value="GH57_Enzymes"/>
</dbReference>
<comment type="similarity">
    <text evidence="1">Belongs to the glycosyl hydrolase 57 family.</text>
</comment>
<keyword evidence="7" id="KW-1185">Reference proteome</keyword>
<gene>
    <name evidence="6" type="ORF">SAMN05216402_2966</name>
</gene>
<dbReference type="InterPro" id="IPR004300">
    <property type="entry name" value="Glyco_hydro_57_N"/>
</dbReference>
<keyword evidence="2" id="KW-0119">Carbohydrate metabolism</keyword>
<dbReference type="InterPro" id="IPR015178">
    <property type="entry name" value="A-amylase/a-glucTrfase_central"/>
</dbReference>
<dbReference type="InterPro" id="IPR014718">
    <property type="entry name" value="GH-type_carb-bd"/>
</dbReference>
<dbReference type="InterPro" id="IPR015179">
    <property type="entry name" value="A-amylase/a-glucTrfase_C"/>
</dbReference>
<dbReference type="SUPFAM" id="SSF88688">
    <property type="entry name" value="Families 57/38 glycoside transferase middle domain"/>
    <property type="match status" value="1"/>
</dbReference>
<organism evidence="6 7">
    <name type="scientific">Nitrosospira multiformis</name>
    <dbReference type="NCBI Taxonomy" id="1231"/>
    <lineage>
        <taxon>Bacteria</taxon>
        <taxon>Pseudomonadati</taxon>
        <taxon>Pseudomonadota</taxon>
        <taxon>Betaproteobacteria</taxon>
        <taxon>Nitrosomonadales</taxon>
        <taxon>Nitrosomonadaceae</taxon>
        <taxon>Nitrosospira</taxon>
    </lineage>
</organism>
<evidence type="ECO:0000259" key="4">
    <source>
        <dbReference type="Pfam" id="PF09094"/>
    </source>
</evidence>
<dbReference type="Pfam" id="PF03065">
    <property type="entry name" value="Glyco_hydro_57"/>
    <property type="match status" value="1"/>
</dbReference>
<dbReference type="Gene3D" id="3.20.110.20">
    <property type="match status" value="1"/>
</dbReference>
<dbReference type="RefSeq" id="WP_074633825.1">
    <property type="nucleotide sequence ID" value="NZ_FNKY01000001.1"/>
</dbReference>
<evidence type="ECO:0000259" key="3">
    <source>
        <dbReference type="Pfam" id="PF03065"/>
    </source>
</evidence>
<evidence type="ECO:0000256" key="2">
    <source>
        <dbReference type="ARBA" id="ARBA00023277"/>
    </source>
</evidence>
<dbReference type="PANTHER" id="PTHR36306">
    <property type="entry name" value="ALPHA-AMYLASE-RELATED-RELATED"/>
    <property type="match status" value="1"/>
</dbReference>
<dbReference type="InterPro" id="IPR011013">
    <property type="entry name" value="Gal_mutarotase_sf_dom"/>
</dbReference>
<name>A0ABY0TJW9_9PROT</name>
<dbReference type="Pfam" id="PF09095">
    <property type="entry name" value="AmyA-gluTrfs_C"/>
    <property type="match status" value="1"/>
</dbReference>
<reference evidence="6 7" key="1">
    <citation type="submission" date="2016-10" db="EMBL/GenBank/DDBJ databases">
        <authorList>
            <person name="Varghese N."/>
            <person name="Submissions S."/>
        </authorList>
    </citation>
    <scope>NUCLEOTIDE SEQUENCE [LARGE SCALE GENOMIC DNA]</scope>
    <source>
        <strain evidence="6 7">Nl1</strain>
    </source>
</reference>
<evidence type="ECO:0000259" key="5">
    <source>
        <dbReference type="Pfam" id="PF09095"/>
    </source>
</evidence>
<dbReference type="CDD" id="cd10793">
    <property type="entry name" value="GH57N_TLGT_like"/>
    <property type="match status" value="1"/>
</dbReference>
<feature type="domain" description="Glycoside hydrolase family 57 N-terminal" evidence="3">
    <location>
        <begin position="11"/>
        <end position="273"/>
    </location>
</feature>
<feature type="domain" description="Alpha-amylase/4-alpha-glucanotransferase central" evidence="4">
    <location>
        <begin position="316"/>
        <end position="394"/>
    </location>
</feature>
<dbReference type="SUPFAM" id="SSF74650">
    <property type="entry name" value="Galactose mutarotase-like"/>
    <property type="match status" value="1"/>
</dbReference>
<dbReference type="SUPFAM" id="SSF88713">
    <property type="entry name" value="Glycoside hydrolase/deacetylase"/>
    <property type="match status" value="1"/>
</dbReference>
<dbReference type="PANTHER" id="PTHR36306:SF1">
    <property type="entry name" value="ALPHA-AMYLASE-RELATED"/>
    <property type="match status" value="1"/>
</dbReference>
<dbReference type="Gene3D" id="2.70.98.10">
    <property type="match status" value="1"/>
</dbReference>
<proteinExistence type="inferred from homology"/>
<evidence type="ECO:0000313" key="7">
    <source>
        <dbReference type="Proteomes" id="UP000183471"/>
    </source>
</evidence>